<feature type="region of interest" description="Disordered" evidence="2">
    <location>
        <begin position="1108"/>
        <end position="1174"/>
    </location>
</feature>
<dbReference type="GO" id="GO:0007076">
    <property type="term" value="P:mitotic chromosome condensation"/>
    <property type="evidence" value="ECO:0007669"/>
    <property type="project" value="TreeGrafter"/>
</dbReference>
<dbReference type="PANTHER" id="PTHR43941:SF1">
    <property type="entry name" value="STRUCTURAL MAINTENANCE OF CHROMOSOMES PROTEIN 2"/>
    <property type="match status" value="1"/>
</dbReference>
<dbReference type="InterPro" id="IPR036116">
    <property type="entry name" value="FN3_sf"/>
</dbReference>
<evidence type="ECO:0000256" key="1">
    <source>
        <dbReference type="SAM" id="Coils"/>
    </source>
</evidence>
<feature type="region of interest" description="Disordered" evidence="2">
    <location>
        <begin position="1"/>
        <end position="108"/>
    </location>
</feature>
<keyword evidence="3" id="KW-1133">Transmembrane helix</keyword>
<evidence type="ECO:0000313" key="6">
    <source>
        <dbReference type="Proteomes" id="UP000717515"/>
    </source>
</evidence>
<dbReference type="PANTHER" id="PTHR43941">
    <property type="entry name" value="STRUCTURAL MAINTENANCE OF CHROMOSOMES PROTEIN 2"/>
    <property type="match status" value="1"/>
</dbReference>
<feature type="transmembrane region" description="Helical" evidence="3">
    <location>
        <begin position="156"/>
        <end position="172"/>
    </location>
</feature>
<dbReference type="Gene3D" id="2.60.40.10">
    <property type="entry name" value="Immunoglobulins"/>
    <property type="match status" value="1"/>
</dbReference>
<proteinExistence type="predicted"/>
<dbReference type="GO" id="GO:0003682">
    <property type="term" value="F:chromatin binding"/>
    <property type="evidence" value="ECO:0007669"/>
    <property type="project" value="TreeGrafter"/>
</dbReference>
<keyword evidence="1" id="KW-0175">Coiled coil</keyword>
<dbReference type="GO" id="GO:0000796">
    <property type="term" value="C:condensin complex"/>
    <property type="evidence" value="ECO:0007669"/>
    <property type="project" value="TreeGrafter"/>
</dbReference>
<accession>A0A9P7ZZ82</accession>
<dbReference type="InterPro" id="IPR003961">
    <property type="entry name" value="FN3_dom"/>
</dbReference>
<organism evidence="5 6">
    <name type="scientific">Mortierella alpina</name>
    <name type="common">Oleaginous fungus</name>
    <name type="synonym">Mortierella renispora</name>
    <dbReference type="NCBI Taxonomy" id="64518"/>
    <lineage>
        <taxon>Eukaryota</taxon>
        <taxon>Fungi</taxon>
        <taxon>Fungi incertae sedis</taxon>
        <taxon>Mucoromycota</taxon>
        <taxon>Mortierellomycotina</taxon>
        <taxon>Mortierellomycetes</taxon>
        <taxon>Mortierellales</taxon>
        <taxon>Mortierellaceae</taxon>
        <taxon>Mortierella</taxon>
    </lineage>
</organism>
<feature type="compositionally biased region" description="Polar residues" evidence="2">
    <location>
        <begin position="804"/>
        <end position="815"/>
    </location>
</feature>
<name>A0A9P7ZZ82_MORAP</name>
<feature type="region of interest" description="Disordered" evidence="2">
    <location>
        <begin position="423"/>
        <end position="486"/>
    </location>
</feature>
<protein>
    <recommendedName>
        <fullName evidence="4">Fibronectin type-III domain-containing protein</fullName>
    </recommendedName>
</protein>
<dbReference type="PROSITE" id="PS50853">
    <property type="entry name" value="FN3"/>
    <property type="match status" value="1"/>
</dbReference>
<feature type="transmembrane region" description="Helical" evidence="3">
    <location>
        <begin position="255"/>
        <end position="275"/>
    </location>
</feature>
<gene>
    <name evidence="5" type="ORF">KVV02_006816</name>
</gene>
<feature type="region of interest" description="Disordered" evidence="2">
    <location>
        <begin position="989"/>
        <end position="1039"/>
    </location>
</feature>
<feature type="coiled-coil region" evidence="1">
    <location>
        <begin position="681"/>
        <end position="729"/>
    </location>
</feature>
<dbReference type="CDD" id="cd00063">
    <property type="entry name" value="FN3"/>
    <property type="match status" value="1"/>
</dbReference>
<comment type="caution">
    <text evidence="5">The sequence shown here is derived from an EMBL/GenBank/DDBJ whole genome shotgun (WGS) entry which is preliminary data.</text>
</comment>
<feature type="compositionally biased region" description="Polar residues" evidence="2">
    <location>
        <begin position="1151"/>
        <end position="1174"/>
    </location>
</feature>
<reference evidence="5" key="1">
    <citation type="submission" date="2021-07" db="EMBL/GenBank/DDBJ databases">
        <title>Draft genome of Mortierella alpina, strain LL118, isolated from an aspen leaf litter sample.</title>
        <authorList>
            <person name="Yang S."/>
            <person name="Vinatzer B.A."/>
        </authorList>
    </citation>
    <scope>NUCLEOTIDE SEQUENCE</scope>
    <source>
        <strain evidence="5">LL118</strain>
    </source>
</reference>
<feature type="region of interest" description="Disordered" evidence="2">
    <location>
        <begin position="1208"/>
        <end position="1237"/>
    </location>
</feature>
<feature type="compositionally biased region" description="Polar residues" evidence="2">
    <location>
        <begin position="458"/>
        <end position="486"/>
    </location>
</feature>
<keyword evidence="3" id="KW-0812">Transmembrane</keyword>
<feature type="compositionally biased region" description="Basic and acidic residues" evidence="2">
    <location>
        <begin position="444"/>
        <end position="455"/>
    </location>
</feature>
<feature type="compositionally biased region" description="Pro residues" evidence="2">
    <location>
        <begin position="59"/>
        <end position="69"/>
    </location>
</feature>
<keyword evidence="3" id="KW-0472">Membrane</keyword>
<feature type="compositionally biased region" description="Polar residues" evidence="2">
    <location>
        <begin position="1290"/>
        <end position="1301"/>
    </location>
</feature>
<dbReference type="Gene3D" id="1.10.287.1490">
    <property type="match status" value="1"/>
</dbReference>
<sequence length="1416" mass="153633">MGFHGPAPAPSQQSLLGHSTHARPATAASSPPAHAPAAASTAASLKSHHHRSSASTAPPTTPSTPPAPRRPQQSHRQGPVGSTAPNMKPSPALASSASSFQRTPAHSIPRPKKYIGHYDIADRTFQLLSRHRAAACILFWSLTILLDILLQLPIEWFFLFYFILALVFRIFFIGGHIVLISIGAMCVSNAIVFYTVPFSFTSPFATGVAFGLMVSLIHGLNLKGVILAMTMYMLKPYLEKQTIITALNPPTVPSIVFLAPLAAFCSAFGVLWLLYDLFGYLHASTDDLRDFFGITLPAPSIVTLKDVKDRSITLSWQCSSQATISKHLIEIDGVIIGESGKQETSVVIQGLYPDNTYRIRLWAITTRNWKTPSDYIVVRTLVSIPVELELSSAENAKLESERVKQLIKESEKPQQTVNALASGDVLGNSQGSDSGKQDAAPPRDLVRAGDTDTPLHDLSSTNQTPINASVQSAGSQNSRISSPTPTVTDEQIAVLRTELEGKEAVQAQLVQQLADLEKQYKQQEDNLKCEIAALREHQKQEDEPRQQAKAKLKELQDILREAESSKSKVEKEHRIEVDKRQRMTEQLQARQRKLESLQQTLRQCEDKYKSEKESHRQQRQELEATLKKRAEDVKSAEAALKALQSSQKTLCSTIETKELELQKLQASLHTPKSHVAWEQKTKDLDLKCAQLTEQLAQFQSENQQLQDRLAEVTKNVAKAQADRETRKAEIEAMADSRSASVADLMTSTSMDQQNQDHRSSWMAAGWNRSAGTKILNGLFQDEVGAPAPRPTPVRKTTGPPPGLSQKSSFTDTSNLGEAGDYGFGADRRGSSSRGASVAPSSPHRANDQLAGLSSNQQPFAPIVRPRSSSIVSTEYLFMDEPQGVNGPRTAIANDSPLLALTEGADGFKAGRSRNSSVSSMAGFQSPLFEPSFAFSGHHQHQQDSSMVHPMYPSPHQNRQMSHGRQHQQQSAVGHSLSPRARFQGAAVVHSPPLSHAQYQWERSGAPKNKTGSGAGPVGGRPPPPLVDSDNKGSPSQSQNFSYHRLFAPTLLSETSSGTFLDGAGADEHQMNEQNVIKSMFEAPDTLDLRHHLRTVGSHTSLTSQTKILPSHLRSISTPGTSSPLSSPTSAPFQSSPSWDMKAIGRPGTLGRMNSQAESSSGSLNISDTSSPTSPLVTPFSQAGGTGYGRNSLLKETVDRGVWNSGYGPVTDSRSRHQGSSYGSTNVAHSEFNPNTSMEDSRVGSKWYSEHLAHESMLPVTSDTWGQVDGRMKPTRVLSGGAGVGMEGMISSPTASSGSSMDAGTPLSMDALVFADHYFSNRSHRAFDVPKSLSSATFPSYPQQQPSQDTLTSSQPRTDLANGQNVRRAPQEGSTTGMPTSAASGSESDIFGYGLRLNPFGWSIPEATNKDSTTDDA</sequence>
<feature type="region of interest" description="Disordered" evidence="2">
    <location>
        <begin position="935"/>
        <end position="976"/>
    </location>
</feature>
<feature type="compositionally biased region" description="Polar residues" evidence="2">
    <location>
        <begin position="954"/>
        <end position="972"/>
    </location>
</feature>
<feature type="domain" description="Fibronectin type-III" evidence="4">
    <location>
        <begin position="298"/>
        <end position="383"/>
    </location>
</feature>
<feature type="region of interest" description="Disordered" evidence="2">
    <location>
        <begin position="782"/>
        <end position="860"/>
    </location>
</feature>
<evidence type="ECO:0000259" key="4">
    <source>
        <dbReference type="PROSITE" id="PS50853"/>
    </source>
</evidence>
<dbReference type="SUPFAM" id="SSF49265">
    <property type="entry name" value="Fibronectin type III"/>
    <property type="match status" value="1"/>
</dbReference>
<dbReference type="Pfam" id="PF00041">
    <property type="entry name" value="fn3"/>
    <property type="match status" value="1"/>
</dbReference>
<feature type="region of interest" description="Disordered" evidence="2">
    <location>
        <begin position="1282"/>
        <end position="1301"/>
    </location>
</feature>
<dbReference type="GO" id="GO:0000793">
    <property type="term" value="C:condensed chromosome"/>
    <property type="evidence" value="ECO:0007669"/>
    <property type="project" value="TreeGrafter"/>
</dbReference>
<feature type="compositionally biased region" description="Polar residues" evidence="2">
    <location>
        <begin position="1217"/>
        <end position="1237"/>
    </location>
</feature>
<dbReference type="SMART" id="SM00060">
    <property type="entry name" value="FN3"/>
    <property type="match status" value="1"/>
</dbReference>
<feature type="coiled-coil region" evidence="1">
    <location>
        <begin position="499"/>
        <end position="646"/>
    </location>
</feature>
<feature type="compositionally biased region" description="Polar residues" evidence="2">
    <location>
        <begin position="1336"/>
        <end position="1364"/>
    </location>
</feature>
<feature type="compositionally biased region" description="Low complexity" evidence="2">
    <location>
        <begin position="1114"/>
        <end position="1129"/>
    </location>
</feature>
<dbReference type="GO" id="GO:0000785">
    <property type="term" value="C:chromatin"/>
    <property type="evidence" value="ECO:0007669"/>
    <property type="project" value="TreeGrafter"/>
</dbReference>
<dbReference type="Proteomes" id="UP000717515">
    <property type="component" value="Unassembled WGS sequence"/>
</dbReference>
<evidence type="ECO:0000256" key="2">
    <source>
        <dbReference type="SAM" id="MobiDB-lite"/>
    </source>
</evidence>
<feature type="compositionally biased region" description="Low complexity" evidence="2">
    <location>
        <begin position="89"/>
        <end position="99"/>
    </location>
</feature>
<dbReference type="EMBL" id="JAIFTL010000285">
    <property type="protein sequence ID" value="KAG9320495.1"/>
    <property type="molecule type" value="Genomic_DNA"/>
</dbReference>
<feature type="compositionally biased region" description="Low complexity" evidence="2">
    <location>
        <begin position="18"/>
        <end position="45"/>
    </location>
</feature>
<feature type="transmembrane region" description="Helical" evidence="3">
    <location>
        <begin position="177"/>
        <end position="196"/>
    </location>
</feature>
<feature type="compositionally biased region" description="Polar residues" evidence="2">
    <location>
        <begin position="1371"/>
        <end position="1386"/>
    </location>
</feature>
<dbReference type="InterPro" id="IPR013783">
    <property type="entry name" value="Ig-like_fold"/>
</dbReference>
<feature type="transmembrane region" description="Helical" evidence="3">
    <location>
        <begin position="208"/>
        <end position="234"/>
    </location>
</feature>
<evidence type="ECO:0000313" key="5">
    <source>
        <dbReference type="EMBL" id="KAG9320495.1"/>
    </source>
</evidence>
<evidence type="ECO:0000256" key="3">
    <source>
        <dbReference type="SAM" id="Phobius"/>
    </source>
</evidence>
<feature type="region of interest" description="Disordered" evidence="2">
    <location>
        <begin position="1336"/>
        <end position="1387"/>
    </location>
</feature>
<feature type="compositionally biased region" description="Low complexity" evidence="2">
    <location>
        <begin position="831"/>
        <end position="841"/>
    </location>
</feature>